<dbReference type="AlphaFoldDB" id="A0A4Q9LJR4"/>
<name>A0A4Q9LJR4_9MICR</name>
<accession>A0A4Q9LJR4</accession>
<protein>
    <submittedName>
        <fullName evidence="1">Uncharacterized protein</fullName>
    </submittedName>
</protein>
<dbReference type="Proteomes" id="UP000291404">
    <property type="component" value="Unassembled WGS sequence"/>
</dbReference>
<organism evidence="1 2">
    <name type="scientific">Hamiltosporidium magnivora</name>
    <dbReference type="NCBI Taxonomy" id="148818"/>
    <lineage>
        <taxon>Eukaryota</taxon>
        <taxon>Fungi</taxon>
        <taxon>Fungi incertae sedis</taxon>
        <taxon>Microsporidia</taxon>
        <taxon>Dubosqiidae</taxon>
        <taxon>Hamiltosporidium</taxon>
    </lineage>
</organism>
<proteinExistence type="predicted"/>
<evidence type="ECO:0000313" key="2">
    <source>
        <dbReference type="Proteomes" id="UP000291404"/>
    </source>
</evidence>
<reference evidence="1 2" key="1">
    <citation type="submission" date="2017-12" db="EMBL/GenBank/DDBJ databases">
        <authorList>
            <person name="Pombert J.-F."/>
            <person name="Haag K.L."/>
            <person name="Ebert D."/>
        </authorList>
    </citation>
    <scope>NUCLEOTIDE SEQUENCE [LARGE SCALE GENOMIC DNA]</scope>
    <source>
        <strain evidence="1">BE-OM-2</strain>
    </source>
</reference>
<sequence>MKFEKNKLNIRTILYLENITKNNNKLKNSTKKLKDEKKVNKSQNMMQIFILETD</sequence>
<dbReference type="VEuPathDB" id="MicrosporidiaDB:CWI36_0292p0010"/>
<keyword evidence="2" id="KW-1185">Reference proteome</keyword>
<gene>
    <name evidence="1" type="ORF">CWI36_0292p0010</name>
</gene>
<comment type="caution">
    <text evidence="1">The sequence shown here is derived from an EMBL/GenBank/DDBJ whole genome shotgun (WGS) entry which is preliminary data.</text>
</comment>
<evidence type="ECO:0000313" key="1">
    <source>
        <dbReference type="EMBL" id="TBU07320.1"/>
    </source>
</evidence>
<dbReference type="EMBL" id="PITI01000292">
    <property type="protein sequence ID" value="TBU07320.1"/>
    <property type="molecule type" value="Genomic_DNA"/>
</dbReference>